<comment type="caution">
    <text evidence="1">The sequence shown here is derived from an EMBL/GenBank/DDBJ whole genome shotgun (WGS) entry which is preliminary data.</text>
</comment>
<reference evidence="1 2" key="1">
    <citation type="submission" date="2019-02" db="EMBL/GenBank/DDBJ databases">
        <title>Deep-cultivation of Planctomycetes and their phenomic and genomic characterization uncovers novel biology.</title>
        <authorList>
            <person name="Wiegand S."/>
            <person name="Jogler M."/>
            <person name="Boedeker C."/>
            <person name="Pinto D."/>
            <person name="Vollmers J."/>
            <person name="Rivas-Marin E."/>
            <person name="Kohn T."/>
            <person name="Peeters S.H."/>
            <person name="Heuer A."/>
            <person name="Rast P."/>
            <person name="Oberbeckmann S."/>
            <person name="Bunk B."/>
            <person name="Jeske O."/>
            <person name="Meyerdierks A."/>
            <person name="Storesund J.E."/>
            <person name="Kallscheuer N."/>
            <person name="Luecker S."/>
            <person name="Lage O.M."/>
            <person name="Pohl T."/>
            <person name="Merkel B.J."/>
            <person name="Hornburger P."/>
            <person name="Mueller R.-W."/>
            <person name="Bruemmer F."/>
            <person name="Labrenz M."/>
            <person name="Spormann A.M."/>
            <person name="Op Den Camp H."/>
            <person name="Overmann J."/>
            <person name="Amann R."/>
            <person name="Jetten M.S.M."/>
            <person name="Mascher T."/>
            <person name="Medema M.H."/>
            <person name="Devos D.P."/>
            <person name="Kaster A.-K."/>
            <person name="Ovreas L."/>
            <person name="Rohde M."/>
            <person name="Galperin M.Y."/>
            <person name="Jogler C."/>
        </authorList>
    </citation>
    <scope>NUCLEOTIDE SEQUENCE [LARGE SCALE GENOMIC DNA]</scope>
    <source>
        <strain evidence="1 2">Pan14r</strain>
    </source>
</reference>
<name>A0A5C5Y9D5_9PLAN</name>
<evidence type="ECO:0000313" key="2">
    <source>
        <dbReference type="Proteomes" id="UP000317238"/>
    </source>
</evidence>
<organism evidence="1 2">
    <name type="scientific">Crateriforma conspicua</name>
    <dbReference type="NCBI Taxonomy" id="2527996"/>
    <lineage>
        <taxon>Bacteria</taxon>
        <taxon>Pseudomonadati</taxon>
        <taxon>Planctomycetota</taxon>
        <taxon>Planctomycetia</taxon>
        <taxon>Planctomycetales</taxon>
        <taxon>Planctomycetaceae</taxon>
        <taxon>Crateriforma</taxon>
    </lineage>
</organism>
<sequence length="44" mass="4878">MGFEKVRGDRERPPISETATMTIAEISVLKTNDHIASAQCSWLS</sequence>
<keyword evidence="2" id="KW-1185">Reference proteome</keyword>
<accession>A0A5C5Y9D5</accession>
<protein>
    <submittedName>
        <fullName evidence="1">Uncharacterized protein</fullName>
    </submittedName>
</protein>
<proteinExistence type="predicted"/>
<dbReference type="EMBL" id="SJPL01000001">
    <property type="protein sequence ID" value="TWT71529.1"/>
    <property type="molecule type" value="Genomic_DNA"/>
</dbReference>
<dbReference type="AlphaFoldDB" id="A0A5C5Y9D5"/>
<dbReference type="Proteomes" id="UP000317238">
    <property type="component" value="Unassembled WGS sequence"/>
</dbReference>
<gene>
    <name evidence="1" type="ORF">Pan14r_38390</name>
</gene>
<evidence type="ECO:0000313" key="1">
    <source>
        <dbReference type="EMBL" id="TWT71529.1"/>
    </source>
</evidence>